<dbReference type="PANTHER" id="PTHR42713">
    <property type="entry name" value="HISTIDINE KINASE-RELATED"/>
    <property type="match status" value="1"/>
</dbReference>
<feature type="modified residue" description="4-aspartylphosphate" evidence="10">
    <location>
        <position position="62"/>
    </location>
</feature>
<dbReference type="InterPro" id="IPR009057">
    <property type="entry name" value="Homeodomain-like_sf"/>
</dbReference>
<evidence type="ECO:0000256" key="6">
    <source>
        <dbReference type="ARBA" id="ARBA00023015"/>
    </source>
</evidence>
<dbReference type="GO" id="GO:0005737">
    <property type="term" value="C:cytoplasm"/>
    <property type="evidence" value="ECO:0007669"/>
    <property type="project" value="UniProtKB-SubCell"/>
</dbReference>
<protein>
    <recommendedName>
        <fullName evidence="2">Stage 0 sporulation protein A homolog</fullName>
    </recommendedName>
</protein>
<dbReference type="KEGG" id="bpb:bpr_III246"/>
<dbReference type="SMART" id="SM00342">
    <property type="entry name" value="HTH_ARAC"/>
    <property type="match status" value="1"/>
</dbReference>
<dbReference type="PROSITE" id="PS50110">
    <property type="entry name" value="RESPONSE_REGULATORY"/>
    <property type="match status" value="1"/>
</dbReference>
<dbReference type="Gene3D" id="1.10.10.60">
    <property type="entry name" value="Homeodomain-like"/>
    <property type="match status" value="2"/>
</dbReference>
<dbReference type="InterPro" id="IPR018060">
    <property type="entry name" value="HTH_AraC"/>
</dbReference>
<evidence type="ECO:0000256" key="8">
    <source>
        <dbReference type="ARBA" id="ARBA00023163"/>
    </source>
</evidence>
<keyword evidence="3" id="KW-0963">Cytoplasm</keyword>
<proteinExistence type="predicted"/>
<dbReference type="eggNOG" id="COG3835">
    <property type="taxonomic scope" value="Bacteria"/>
</dbReference>
<dbReference type="PANTHER" id="PTHR42713:SF3">
    <property type="entry name" value="TRANSCRIPTIONAL REGULATORY PROTEIN HPTR"/>
    <property type="match status" value="1"/>
</dbReference>
<evidence type="ECO:0000256" key="10">
    <source>
        <dbReference type="PROSITE-ProRule" id="PRU00169"/>
    </source>
</evidence>
<dbReference type="Pfam" id="PF00072">
    <property type="entry name" value="Response_reg"/>
    <property type="match status" value="1"/>
</dbReference>
<dbReference type="Pfam" id="PF12833">
    <property type="entry name" value="HTH_18"/>
    <property type="match status" value="1"/>
</dbReference>
<dbReference type="AlphaFoldDB" id="E0S3F0"/>
<sequence>MGVLGRVMMKVFLVEDEFVVREGIKNNINWEAHGYDFCGEASDGEIAYSLIQKEQPDIVITDIKMPFMDGLQLSRLIKAEYPWIEIILLTGYEDFQYAREAIRIGVSCYLSKPISGDNLLKEVDALAEKVEEKRQEREVALRYEAEMQERTELDKLEFFRNLLTGGKSFPELLEGAKRLGIDISGPYYNVVMLNLWSKRHDAFEYSGSVLEAENKIREIAGTEGAIFFDLNVEGIALLFRGESEAKITEAIKRCVKKIEEFLNEYNNMRYFGGIGQCAGRITEIPDSFNWASRAYAHIYLTSDNGFLWGSEKELHPVNENLILSEIDPKHIDRRHIKEFLRRGDESETEVFLEEFFNGMGKNAIKSTMLRQYIAMDLYFCVSDFVESDLGVDRDKMDRAMAIPTPEILADEDRTREYLVETIKTAIGIRDNNYSGKYHDMVKDSLAYIDEHYSEDELSLNSLAAHVNFSPNHLSAVFKQETGQPFIKYLTDYRMEQAKRLLCTTSKKSNEIALLVGYKDPHYFSYLFKKTQGVTTTQYRSGMQMEAAR</sequence>
<dbReference type="Pfam" id="PF17853">
    <property type="entry name" value="GGDEF_2"/>
    <property type="match status" value="1"/>
</dbReference>
<dbReference type="EMBL" id="CP001811">
    <property type="protein sequence ID" value="ADL35932.1"/>
    <property type="molecule type" value="Genomic_DNA"/>
</dbReference>
<dbReference type="GO" id="GO:0043565">
    <property type="term" value="F:sequence-specific DNA binding"/>
    <property type="evidence" value="ECO:0007669"/>
    <property type="project" value="InterPro"/>
</dbReference>
<keyword evidence="14" id="KW-1185">Reference proteome</keyword>
<dbReference type="Gene3D" id="3.40.50.2300">
    <property type="match status" value="1"/>
</dbReference>
<name>E0S3F0_BUTPB</name>
<evidence type="ECO:0000259" key="12">
    <source>
        <dbReference type="PROSITE" id="PS50110"/>
    </source>
</evidence>
<dbReference type="PROSITE" id="PS01124">
    <property type="entry name" value="HTH_ARAC_FAMILY_2"/>
    <property type="match status" value="1"/>
</dbReference>
<dbReference type="InterPro" id="IPR041522">
    <property type="entry name" value="CdaR_GGDEF"/>
</dbReference>
<evidence type="ECO:0000313" key="13">
    <source>
        <dbReference type="EMBL" id="ADL35932.1"/>
    </source>
</evidence>
<dbReference type="InterPro" id="IPR011006">
    <property type="entry name" value="CheY-like_superfamily"/>
</dbReference>
<dbReference type="GO" id="GO:0000160">
    <property type="term" value="P:phosphorelay signal transduction system"/>
    <property type="evidence" value="ECO:0007669"/>
    <property type="project" value="UniProtKB-KW"/>
</dbReference>
<dbReference type="HOGENOM" id="CLU_000445_5_0_9"/>
<keyword evidence="6" id="KW-0805">Transcription regulation</keyword>
<keyword evidence="8" id="KW-0804">Transcription</keyword>
<feature type="domain" description="HTH araC/xylS-type" evidence="11">
    <location>
        <begin position="442"/>
        <end position="541"/>
    </location>
</feature>
<dbReference type="InterPro" id="IPR001789">
    <property type="entry name" value="Sig_transdc_resp-reg_receiver"/>
</dbReference>
<dbReference type="eggNOG" id="COG4753">
    <property type="taxonomic scope" value="Bacteria"/>
</dbReference>
<evidence type="ECO:0000256" key="4">
    <source>
        <dbReference type="ARBA" id="ARBA00022553"/>
    </source>
</evidence>
<dbReference type="InterPro" id="IPR051552">
    <property type="entry name" value="HptR"/>
</dbReference>
<dbReference type="SUPFAM" id="SSF52172">
    <property type="entry name" value="CheY-like"/>
    <property type="match status" value="1"/>
</dbReference>
<evidence type="ECO:0000256" key="3">
    <source>
        <dbReference type="ARBA" id="ARBA00022490"/>
    </source>
</evidence>
<reference evidence="13 14" key="1">
    <citation type="journal article" date="2010" name="PLoS ONE">
        <title>The glycobiome of the rumen bacterium Butyrivibrio proteoclasticus B316(T) highlights adaptation to a polysaccharide-rich environment.</title>
        <authorList>
            <person name="Kelly W.J."/>
            <person name="Leahy S.C."/>
            <person name="Altermann E."/>
            <person name="Yeoman C.J."/>
            <person name="Dunne J.C."/>
            <person name="Kong Z."/>
            <person name="Pacheco D.M."/>
            <person name="Li D."/>
            <person name="Noel S.J."/>
            <person name="Moon C.D."/>
            <person name="Cookson A.L."/>
            <person name="Attwood G.T."/>
        </authorList>
    </citation>
    <scope>NUCLEOTIDE SEQUENCE [LARGE SCALE GENOMIC DNA]</scope>
    <source>
        <strain evidence="14">ATCC 51982 / DSM 14932 / B316</strain>
    </source>
</reference>
<dbReference type="SMART" id="SM00448">
    <property type="entry name" value="REC"/>
    <property type="match status" value="1"/>
</dbReference>
<dbReference type="CDD" id="cd17536">
    <property type="entry name" value="REC_YesN-like"/>
    <property type="match status" value="1"/>
</dbReference>
<evidence type="ECO:0000256" key="2">
    <source>
        <dbReference type="ARBA" id="ARBA00018672"/>
    </source>
</evidence>
<organism evidence="13 14">
    <name type="scientific">Butyrivibrio proteoclasticus (strain ATCC 51982 / DSM 14932 / B316)</name>
    <name type="common">Clostridium proteoclasticum</name>
    <dbReference type="NCBI Taxonomy" id="515622"/>
    <lineage>
        <taxon>Bacteria</taxon>
        <taxon>Bacillati</taxon>
        <taxon>Bacillota</taxon>
        <taxon>Clostridia</taxon>
        <taxon>Lachnospirales</taxon>
        <taxon>Lachnospiraceae</taxon>
        <taxon>Butyrivibrio</taxon>
    </lineage>
</organism>
<dbReference type="eggNOG" id="COG2207">
    <property type="taxonomic scope" value="Bacteria"/>
</dbReference>
<feature type="domain" description="Response regulatory" evidence="12">
    <location>
        <begin position="10"/>
        <end position="127"/>
    </location>
</feature>
<dbReference type="SUPFAM" id="SSF46689">
    <property type="entry name" value="Homeodomain-like"/>
    <property type="match status" value="2"/>
</dbReference>
<keyword evidence="5" id="KW-0902">Two-component regulatory system</keyword>
<evidence type="ECO:0000256" key="1">
    <source>
        <dbReference type="ARBA" id="ARBA00004496"/>
    </source>
</evidence>
<accession>E0S3F0</accession>
<dbReference type="STRING" id="515622.bpr_III246"/>
<comment type="function">
    <text evidence="9">May play the central regulatory role in sporulation. It may be an element of the effector pathway responsible for the activation of sporulation genes in response to nutritional stress. Spo0A may act in concert with spo0H (a sigma factor) to control the expression of some genes that are critical to the sporulation process.</text>
</comment>
<evidence type="ECO:0000313" key="14">
    <source>
        <dbReference type="Proteomes" id="UP000001299"/>
    </source>
</evidence>
<dbReference type="GO" id="GO:0003700">
    <property type="term" value="F:DNA-binding transcription factor activity"/>
    <property type="evidence" value="ECO:0007669"/>
    <property type="project" value="InterPro"/>
</dbReference>
<evidence type="ECO:0000256" key="9">
    <source>
        <dbReference type="ARBA" id="ARBA00024867"/>
    </source>
</evidence>
<dbReference type="Proteomes" id="UP000001299">
    <property type="component" value="Chromosome 2"/>
</dbReference>
<keyword evidence="7" id="KW-0238">DNA-binding</keyword>
<evidence type="ECO:0000256" key="7">
    <source>
        <dbReference type="ARBA" id="ARBA00023125"/>
    </source>
</evidence>
<dbReference type="RefSeq" id="WP_013282582.1">
    <property type="nucleotide sequence ID" value="NC_014388.1"/>
</dbReference>
<gene>
    <name evidence="13" type="ordered locus">bpr_III246</name>
</gene>
<evidence type="ECO:0000259" key="11">
    <source>
        <dbReference type="PROSITE" id="PS01124"/>
    </source>
</evidence>
<comment type="subcellular location">
    <subcellularLocation>
        <location evidence="1">Cytoplasm</location>
    </subcellularLocation>
</comment>
<evidence type="ECO:0000256" key="5">
    <source>
        <dbReference type="ARBA" id="ARBA00023012"/>
    </source>
</evidence>
<keyword evidence="4 10" id="KW-0597">Phosphoprotein</keyword>